<evidence type="ECO:0000256" key="1">
    <source>
        <dbReference type="ARBA" id="ARBA00023125"/>
    </source>
</evidence>
<evidence type="ECO:0000313" key="5">
    <source>
        <dbReference type="Proteomes" id="UP000567795"/>
    </source>
</evidence>
<dbReference type="Pfam" id="PF13411">
    <property type="entry name" value="MerR_1"/>
    <property type="match status" value="1"/>
</dbReference>
<keyword evidence="1 4" id="KW-0238">DNA-binding</keyword>
<dbReference type="InterPro" id="IPR000551">
    <property type="entry name" value="MerR-type_HTH_dom"/>
</dbReference>
<keyword evidence="5" id="KW-1185">Reference proteome</keyword>
<dbReference type="Proteomes" id="UP000567795">
    <property type="component" value="Unassembled WGS sequence"/>
</dbReference>
<dbReference type="SMART" id="SM00422">
    <property type="entry name" value="HTH_MERR"/>
    <property type="match status" value="1"/>
</dbReference>
<accession>A0A853A2Y5</accession>
<dbReference type="InterPro" id="IPR047057">
    <property type="entry name" value="MerR_fam"/>
</dbReference>
<proteinExistence type="predicted"/>
<protein>
    <submittedName>
        <fullName evidence="4">DNA-binding transcriptional MerR regulator</fullName>
    </submittedName>
</protein>
<feature type="region of interest" description="Disordered" evidence="2">
    <location>
        <begin position="1"/>
        <end position="52"/>
    </location>
</feature>
<gene>
    <name evidence="4" type="ORF">FHU37_001815</name>
</gene>
<dbReference type="PROSITE" id="PS50937">
    <property type="entry name" value="HTH_MERR_2"/>
    <property type="match status" value="1"/>
</dbReference>
<dbReference type="SUPFAM" id="SSF46955">
    <property type="entry name" value="Putative DNA-binding domain"/>
    <property type="match status" value="1"/>
</dbReference>
<dbReference type="InterPro" id="IPR009061">
    <property type="entry name" value="DNA-bd_dom_put_sf"/>
</dbReference>
<dbReference type="PRINTS" id="PR00040">
    <property type="entry name" value="HTHMERR"/>
</dbReference>
<name>A0A853A2Y5_9ACTN</name>
<dbReference type="GO" id="GO:0003700">
    <property type="term" value="F:DNA-binding transcription factor activity"/>
    <property type="evidence" value="ECO:0007669"/>
    <property type="project" value="InterPro"/>
</dbReference>
<sequence length="196" mass="21401">MSVTHTSSVPVRRRAEGAPHRTVRGGAASRRTAPSQAPAATPTPAAQTATAAAPAPAAAPCAPLADPVVIEGADTTPRHTIGEVVARTGLTAHTLRWYERIGLLPPVGRSDAGRRRYSDRDLRWLEFVGRLRLTGMPVADMVRYADLMRAGDHTSPERRRMLEEHRDRVRAHVAQLQQTLLTIDRKIEGYRAAETP</sequence>
<dbReference type="CDD" id="cd01109">
    <property type="entry name" value="HTH_YyaN"/>
    <property type="match status" value="1"/>
</dbReference>
<dbReference type="Gene3D" id="1.10.1660.10">
    <property type="match status" value="1"/>
</dbReference>
<evidence type="ECO:0000256" key="2">
    <source>
        <dbReference type="SAM" id="MobiDB-lite"/>
    </source>
</evidence>
<dbReference type="AlphaFoldDB" id="A0A853A2Y5"/>
<dbReference type="RefSeq" id="WP_179813709.1">
    <property type="nucleotide sequence ID" value="NZ_JACBZD010000001.1"/>
</dbReference>
<comment type="caution">
    <text evidence="4">The sequence shown here is derived from an EMBL/GenBank/DDBJ whole genome shotgun (WGS) entry which is preliminary data.</text>
</comment>
<feature type="domain" description="HTH merR-type" evidence="3">
    <location>
        <begin position="78"/>
        <end position="147"/>
    </location>
</feature>
<feature type="compositionally biased region" description="Low complexity" evidence="2">
    <location>
        <begin position="27"/>
        <end position="52"/>
    </location>
</feature>
<evidence type="ECO:0000259" key="3">
    <source>
        <dbReference type="PROSITE" id="PS50937"/>
    </source>
</evidence>
<reference evidence="4 5" key="1">
    <citation type="submission" date="2020-07" db="EMBL/GenBank/DDBJ databases">
        <title>Sequencing the genomes of 1000 actinobacteria strains.</title>
        <authorList>
            <person name="Klenk H.-P."/>
        </authorList>
    </citation>
    <scope>NUCLEOTIDE SEQUENCE [LARGE SCALE GENOMIC DNA]</scope>
    <source>
        <strain evidence="4 5">DSM 42178</strain>
    </source>
</reference>
<dbReference type="GO" id="GO:0003677">
    <property type="term" value="F:DNA binding"/>
    <property type="evidence" value="ECO:0007669"/>
    <property type="project" value="UniProtKB-KW"/>
</dbReference>
<dbReference type="PANTHER" id="PTHR30204">
    <property type="entry name" value="REDOX-CYCLING DRUG-SENSING TRANSCRIPTIONAL ACTIVATOR SOXR"/>
    <property type="match status" value="1"/>
</dbReference>
<dbReference type="EMBL" id="JACBZD010000001">
    <property type="protein sequence ID" value="NYI04872.1"/>
    <property type="molecule type" value="Genomic_DNA"/>
</dbReference>
<organism evidence="4 5">
    <name type="scientific">Allostreptomyces psammosilenae</name>
    <dbReference type="NCBI Taxonomy" id="1892865"/>
    <lineage>
        <taxon>Bacteria</taxon>
        <taxon>Bacillati</taxon>
        <taxon>Actinomycetota</taxon>
        <taxon>Actinomycetes</taxon>
        <taxon>Kitasatosporales</taxon>
        <taxon>Streptomycetaceae</taxon>
        <taxon>Allostreptomyces</taxon>
    </lineage>
</organism>
<dbReference type="PANTHER" id="PTHR30204:SF98">
    <property type="entry name" value="HTH-TYPE TRANSCRIPTIONAL REGULATOR ADHR"/>
    <property type="match status" value="1"/>
</dbReference>
<evidence type="ECO:0000313" key="4">
    <source>
        <dbReference type="EMBL" id="NYI04872.1"/>
    </source>
</evidence>